<organism evidence="1 2">
    <name type="scientific">Flavobacterium akiainvivens</name>
    <dbReference type="NCBI Taxonomy" id="1202724"/>
    <lineage>
        <taxon>Bacteria</taxon>
        <taxon>Pseudomonadati</taxon>
        <taxon>Bacteroidota</taxon>
        <taxon>Flavobacteriia</taxon>
        <taxon>Flavobacteriales</taxon>
        <taxon>Flavobacteriaceae</taxon>
        <taxon>Flavobacterium</taxon>
    </lineage>
</organism>
<gene>
    <name evidence="1" type="ORF">AM493_19685</name>
</gene>
<comment type="caution">
    <text evidence="1">The sequence shown here is derived from an EMBL/GenBank/DDBJ whole genome shotgun (WGS) entry which is preliminary data.</text>
</comment>
<dbReference type="RefSeq" id="WP_054409779.1">
    <property type="nucleotide sequence ID" value="NZ_FOYA01000010.1"/>
</dbReference>
<sequence length="144" mass="16401">MKINLKSGIGQLLFGMKEKDVVALLGEPTRRFKDDEKNTVYQYNDTKLRLTFYADEDFKLGYIIGGAQNLELLGSTAIGQPWDAVYKTLSGAGIKDFEKEASDITEAYFNEANWLLVQVEFGEVTRIEVGAIINQKDEFEWKFK</sequence>
<accession>A0A0M8MDN1</accession>
<dbReference type="PATRIC" id="fig|1202724.3.peg.4078"/>
<dbReference type="Proteomes" id="UP000037755">
    <property type="component" value="Unassembled WGS sequence"/>
</dbReference>
<dbReference type="EMBL" id="LIYD01000005">
    <property type="protein sequence ID" value="KOS08025.1"/>
    <property type="molecule type" value="Genomic_DNA"/>
</dbReference>
<dbReference type="OrthoDB" id="5701146at2"/>
<protein>
    <submittedName>
        <fullName evidence="1">Uncharacterized protein</fullName>
    </submittedName>
</protein>
<evidence type="ECO:0000313" key="2">
    <source>
        <dbReference type="Proteomes" id="UP000037755"/>
    </source>
</evidence>
<name>A0A0M8MDN1_9FLAO</name>
<reference evidence="1 2" key="1">
    <citation type="submission" date="2015-08" db="EMBL/GenBank/DDBJ databases">
        <title>Whole genome sequence of Flavobacterium akiainvivens IK-1T, from decaying Wikstroemia oahuensis, an endemic Hawaiian shrub.</title>
        <authorList>
            <person name="Wan X."/>
            <person name="Hou S."/>
            <person name="Saito J."/>
            <person name="Donachie S."/>
        </authorList>
    </citation>
    <scope>NUCLEOTIDE SEQUENCE [LARGE SCALE GENOMIC DNA]</scope>
    <source>
        <strain evidence="1 2">IK-1</strain>
    </source>
</reference>
<evidence type="ECO:0000313" key="1">
    <source>
        <dbReference type="EMBL" id="KOS08025.1"/>
    </source>
</evidence>
<proteinExistence type="predicted"/>
<keyword evidence="2" id="KW-1185">Reference proteome</keyword>
<dbReference type="AlphaFoldDB" id="A0A0M8MDN1"/>